<reference evidence="1 2" key="1">
    <citation type="journal article" date="2007" name="Nat. Genet.">
        <title>Genomic analysis of Bartonella identifies type IV secretion systems as host adaptability factors.</title>
        <authorList>
            <person name="Saenz H.L."/>
            <person name="Engel P."/>
            <person name="Stoeckli M.C."/>
            <person name="Lanz C."/>
            <person name="Raddatz G."/>
            <person name="Vayssier-Taussat M."/>
            <person name="Birtles R."/>
            <person name="Schuster S.C."/>
            <person name="Dehio C."/>
        </authorList>
    </citation>
    <scope>NUCLEOTIDE SEQUENCE [LARGE SCALE GENOMIC DNA]</scope>
    <source>
        <strain evidence="2">DSM 28219 / CCUG 45778 / CIP 105476 / IBS 506</strain>
    </source>
</reference>
<dbReference type="Proteomes" id="UP000001592">
    <property type="component" value="Chromosome"/>
</dbReference>
<sequence length="43" mass="4835">MALSLYHSWASPRNGRVREMGLGALRHVSLKQARKLASGWRSV</sequence>
<gene>
    <name evidence="1" type="primary">int</name>
    <name evidence="1" type="ordered locus">BT_0222</name>
</gene>
<dbReference type="AlphaFoldDB" id="A9IMP2"/>
<protein>
    <submittedName>
        <fullName evidence="1">Uncharacterized protein</fullName>
    </submittedName>
</protein>
<organism evidence="1 2">
    <name type="scientific">Bartonella tribocorum (strain DSM 28219 / CCUG 45778 / CIP 105476 / IBS 506)</name>
    <dbReference type="NCBI Taxonomy" id="382640"/>
    <lineage>
        <taxon>Bacteria</taxon>
        <taxon>Pseudomonadati</taxon>
        <taxon>Pseudomonadota</taxon>
        <taxon>Alphaproteobacteria</taxon>
        <taxon>Hyphomicrobiales</taxon>
        <taxon>Bartonellaceae</taxon>
        <taxon>Bartonella</taxon>
    </lineage>
</organism>
<evidence type="ECO:0000313" key="1">
    <source>
        <dbReference type="EMBL" id="CAK00702.1"/>
    </source>
</evidence>
<dbReference type="EMBL" id="AM260525">
    <property type="protein sequence ID" value="CAK00702.1"/>
    <property type="molecule type" value="Genomic_DNA"/>
</dbReference>
<name>A9IMP2_BART1</name>
<dbReference type="HOGENOM" id="CLU_3230182_0_0_5"/>
<proteinExistence type="predicted"/>
<evidence type="ECO:0000313" key="2">
    <source>
        <dbReference type="Proteomes" id="UP000001592"/>
    </source>
</evidence>
<keyword evidence="2" id="KW-1185">Reference proteome</keyword>
<accession>A9IMP2</accession>
<dbReference type="KEGG" id="btr:BT_0222"/>